<dbReference type="Proteomes" id="UP000277204">
    <property type="component" value="Unassembled WGS sequence"/>
</dbReference>
<gene>
    <name evidence="1" type="ORF">SMRZ_LOCUS11407</name>
</gene>
<reference evidence="1 2" key="1">
    <citation type="submission" date="2018-11" db="EMBL/GenBank/DDBJ databases">
        <authorList>
            <consortium name="Pathogen Informatics"/>
        </authorList>
    </citation>
    <scope>NUCLEOTIDE SEQUENCE [LARGE SCALE GENOMIC DNA]</scope>
    <source>
        <strain evidence="1 2">Zambia</strain>
    </source>
</reference>
<sequence>MNSNWKGLSRTDLDGEWWWAVYAPAGGVTGVTLIHSFIQSVSQQQRRTLYVRISVQVAIAHKHKKYNCQFKSHYGSSNRKDYAMKMLFKEYNLMNPVRLNDTTQLGK</sequence>
<keyword evidence="2" id="KW-1185">Reference proteome</keyword>
<organism evidence="1 2">
    <name type="scientific">Schistosoma margrebowiei</name>
    <dbReference type="NCBI Taxonomy" id="48269"/>
    <lineage>
        <taxon>Eukaryota</taxon>
        <taxon>Metazoa</taxon>
        <taxon>Spiralia</taxon>
        <taxon>Lophotrochozoa</taxon>
        <taxon>Platyhelminthes</taxon>
        <taxon>Trematoda</taxon>
        <taxon>Digenea</taxon>
        <taxon>Strigeidida</taxon>
        <taxon>Schistosomatoidea</taxon>
        <taxon>Schistosomatidae</taxon>
        <taxon>Schistosoma</taxon>
    </lineage>
</organism>
<protein>
    <submittedName>
        <fullName evidence="1">Uncharacterized protein</fullName>
    </submittedName>
</protein>
<accession>A0A183M5T2</accession>
<name>A0A183M5T2_9TREM</name>
<proteinExistence type="predicted"/>
<dbReference type="EMBL" id="UZAI01006385">
    <property type="protein sequence ID" value="VDO95175.1"/>
    <property type="molecule type" value="Genomic_DNA"/>
</dbReference>
<evidence type="ECO:0000313" key="1">
    <source>
        <dbReference type="EMBL" id="VDO95175.1"/>
    </source>
</evidence>
<dbReference type="AlphaFoldDB" id="A0A183M5T2"/>
<evidence type="ECO:0000313" key="2">
    <source>
        <dbReference type="Proteomes" id="UP000277204"/>
    </source>
</evidence>